<evidence type="ECO:0000256" key="8">
    <source>
        <dbReference type="SAM" id="MobiDB-lite"/>
    </source>
</evidence>
<dbReference type="InterPro" id="IPR001073">
    <property type="entry name" value="C1q_dom"/>
</dbReference>
<evidence type="ECO:0000256" key="7">
    <source>
        <dbReference type="SAM" id="Coils"/>
    </source>
</evidence>
<evidence type="ECO:0000256" key="5">
    <source>
        <dbReference type="ARBA" id="ARBA00023054"/>
    </source>
</evidence>
<evidence type="ECO:0000256" key="4">
    <source>
        <dbReference type="ARBA" id="ARBA00022729"/>
    </source>
</evidence>
<comment type="subcellular location">
    <subcellularLocation>
        <location evidence="1">Secreted</location>
        <location evidence="1">Extracellular space</location>
        <location evidence="1">Extracellular matrix</location>
    </subcellularLocation>
</comment>
<dbReference type="Pfam" id="PF00386">
    <property type="entry name" value="C1q"/>
    <property type="match status" value="1"/>
</dbReference>
<reference evidence="12 13" key="1">
    <citation type="journal article" date="2021" name="G3 (Bethesda)">
        <title>Improved contiguity of the threespine stickleback genome using long-read sequencing.</title>
        <authorList>
            <person name="Nath S."/>
            <person name="Shaw D.E."/>
            <person name="White M.A."/>
        </authorList>
    </citation>
    <scope>NUCLEOTIDE SEQUENCE [LARGE SCALE GENOMIC DNA]</scope>
    <source>
        <strain evidence="12 13">Lake Benthic</strain>
    </source>
</reference>
<dbReference type="Gene3D" id="2.60.120.40">
    <property type="match status" value="1"/>
</dbReference>
<keyword evidence="13" id="KW-1185">Reference proteome</keyword>
<evidence type="ECO:0000256" key="9">
    <source>
        <dbReference type="SAM" id="SignalP"/>
    </source>
</evidence>
<proteinExistence type="predicted"/>
<accession>A0AAQ4QLH6</accession>
<dbReference type="InterPro" id="IPR008983">
    <property type="entry name" value="Tumour_necrosis_fac-like_dom"/>
</dbReference>
<reference evidence="12" key="2">
    <citation type="submission" date="2025-08" db="UniProtKB">
        <authorList>
            <consortium name="Ensembl"/>
        </authorList>
    </citation>
    <scope>IDENTIFICATION</scope>
</reference>
<dbReference type="PANTHER" id="PTHR15427:SF5">
    <property type="entry name" value="EMILIN-2"/>
    <property type="match status" value="1"/>
</dbReference>
<dbReference type="Pfam" id="PF07546">
    <property type="entry name" value="EMI"/>
    <property type="match status" value="1"/>
</dbReference>
<dbReference type="InterPro" id="IPR050392">
    <property type="entry name" value="Collagen/C1q_domain"/>
</dbReference>
<evidence type="ECO:0000256" key="2">
    <source>
        <dbReference type="ARBA" id="ARBA00022525"/>
    </source>
</evidence>
<evidence type="ECO:0000313" key="13">
    <source>
        <dbReference type="Proteomes" id="UP000007635"/>
    </source>
</evidence>
<keyword evidence="2" id="KW-0964">Secreted</keyword>
<feature type="region of interest" description="Disordered" evidence="8">
    <location>
        <begin position="130"/>
        <end position="182"/>
    </location>
</feature>
<reference evidence="12" key="3">
    <citation type="submission" date="2025-09" db="UniProtKB">
        <authorList>
            <consortium name="Ensembl"/>
        </authorList>
    </citation>
    <scope>IDENTIFICATION</scope>
</reference>
<protein>
    <submittedName>
        <fullName evidence="12">Elastin microfibril interfacer 2</fullName>
    </submittedName>
</protein>
<dbReference type="PROSITE" id="PS51041">
    <property type="entry name" value="EMI"/>
    <property type="match status" value="1"/>
</dbReference>
<organism evidence="12 13">
    <name type="scientific">Gasterosteus aculeatus aculeatus</name>
    <name type="common">three-spined stickleback</name>
    <dbReference type="NCBI Taxonomy" id="481459"/>
    <lineage>
        <taxon>Eukaryota</taxon>
        <taxon>Metazoa</taxon>
        <taxon>Chordata</taxon>
        <taxon>Craniata</taxon>
        <taxon>Vertebrata</taxon>
        <taxon>Euteleostomi</taxon>
        <taxon>Actinopterygii</taxon>
        <taxon>Neopterygii</taxon>
        <taxon>Teleostei</taxon>
        <taxon>Neoteleostei</taxon>
        <taxon>Acanthomorphata</taxon>
        <taxon>Eupercaria</taxon>
        <taxon>Perciformes</taxon>
        <taxon>Cottioidei</taxon>
        <taxon>Gasterosteales</taxon>
        <taxon>Gasterosteidae</taxon>
        <taxon>Gasterosteus</taxon>
    </lineage>
</organism>
<feature type="signal peptide" evidence="9">
    <location>
        <begin position="1"/>
        <end position="17"/>
    </location>
</feature>
<dbReference type="Ensembl" id="ENSGACT00000045264.1">
    <property type="protein sequence ID" value="ENSGACP00000052116.1"/>
    <property type="gene ID" value="ENSGACG00000004197.2"/>
</dbReference>
<keyword evidence="3" id="KW-0272">Extracellular matrix</keyword>
<evidence type="ECO:0000259" key="10">
    <source>
        <dbReference type="PROSITE" id="PS50871"/>
    </source>
</evidence>
<dbReference type="PRINTS" id="PR00007">
    <property type="entry name" value="COMPLEMNTC1Q"/>
</dbReference>
<dbReference type="AlphaFoldDB" id="A0AAQ4QLH6"/>
<dbReference type="GeneTree" id="ENSGT01030000234633"/>
<feature type="region of interest" description="Disordered" evidence="8">
    <location>
        <begin position="693"/>
        <end position="749"/>
    </location>
</feature>
<dbReference type="PROSITE" id="PS50871">
    <property type="entry name" value="C1Q"/>
    <property type="match status" value="1"/>
</dbReference>
<keyword evidence="5 7" id="KW-0175">Coiled coil</keyword>
<dbReference type="SMART" id="SM00110">
    <property type="entry name" value="C1Q"/>
    <property type="match status" value="1"/>
</dbReference>
<name>A0AAQ4QLH6_GASAC</name>
<evidence type="ECO:0000256" key="3">
    <source>
        <dbReference type="ARBA" id="ARBA00022530"/>
    </source>
</evidence>
<feature type="chain" id="PRO_5043034367" evidence="9">
    <location>
        <begin position="18"/>
        <end position="965"/>
    </location>
</feature>
<dbReference type="InterPro" id="IPR011489">
    <property type="entry name" value="EMI_domain"/>
</dbReference>
<feature type="domain" description="C1q" evidence="10">
    <location>
        <begin position="819"/>
        <end position="964"/>
    </location>
</feature>
<keyword evidence="6" id="KW-1015">Disulfide bond</keyword>
<evidence type="ECO:0000256" key="6">
    <source>
        <dbReference type="ARBA" id="ARBA00023157"/>
    </source>
</evidence>
<feature type="domain" description="EMI" evidence="11">
    <location>
        <begin position="39"/>
        <end position="116"/>
    </location>
</feature>
<dbReference type="SUPFAM" id="SSF49842">
    <property type="entry name" value="TNF-like"/>
    <property type="match status" value="1"/>
</dbReference>
<evidence type="ECO:0000256" key="1">
    <source>
        <dbReference type="ARBA" id="ARBA00004498"/>
    </source>
</evidence>
<dbReference type="Proteomes" id="UP000007635">
    <property type="component" value="Chromosome XXI"/>
</dbReference>
<keyword evidence="4 9" id="KW-0732">Signal</keyword>
<evidence type="ECO:0000259" key="11">
    <source>
        <dbReference type="PROSITE" id="PS51041"/>
    </source>
</evidence>
<sequence>MKCGLIQFLFAFPLVGGSPFQHAVFQGNSHSGRETRSRNKNWCAYVVHKNVSCAVAGGSESSVQPEVFPCPPETPNCAQQVIYRTQFRPMYKIAYKTVTELEWRCCPGYQGHDCWEVKDVKLLQVERVPHAPSGHVPAPRAPEQRSETQSNHPWGQEGQFGGQAGHKPAGVDGGSQSAQHLEEEVQKLSQMVLDMQARMTDMSSNLRLDFQEDASKMLLTLLNNHRPPATARGEETHTVQVQDFSFGSETTQMDEVMNKIGQVSDDLESKGNALDDLRGRVDRHGEQIHLLMEAAHDQLSTAPPGPPAGDADLRAYLDERIGALREELTGGMDIKLADMKNLCDYKLMSVQEQCEGQETNYLGLAELMDSKETDLRNEIQDLKTKLGDPGKENARLAENLEICLNSSGKTEASCCLSVEEKMKKHQAEAIRDLRETLEDKLTSMEDTLTSLLVDTSNHSSGGLLTDEDLSQQSSQSCRTAINAMETRLKAQLNGLGTIEGKLLNFSASIENLHGELSHLKGRAGKLEDSLSDVVEQRPPFHNATRARLGAEQEAEDLLELHRTRHQELRNRLDELGRRVKAEADLCRGQTEDVGREMAQMGSRVGSVESLCGRLEPFSDSLHRIKEGLNKHVTGLWTCVNRLNGTVKAHARDIGGLRGTCVGLQHGISDVARDLQALTSGDARKTGLQAAVEDAGPLQASSKTLTGPAAPQEASLPQPPVMETGEAGPPGKMTSSKLPRGTDGSMMPVLGFAGAPAHPVKPADALKPGTLVVSGRNSSFSPFCFYSNEKKKKNLLNVMKLPFFRSAGANAHRGPSRQTAPGVTPSFSAGLTLPPFPGRAGIVRFNKVLVNDGGHYDAHTGIFTAPTDGRYLVTAVLAARRGERLEAVLSVSDRSVQRLGPTGPAGPPAGGQCDCGGSASLSLVLPLRRGDRAGMVVTAGELAASASSEVLSSFSGVLLHAGPSER</sequence>
<dbReference type="PANTHER" id="PTHR15427">
    <property type="entry name" value="EMILIN ELASTIN MICROFIBRIL INTERFACE-LOCATED PROTEIN ELASTIN MICROFIBRIL INTERFACER"/>
    <property type="match status" value="1"/>
</dbReference>
<feature type="coiled-coil region" evidence="7">
    <location>
        <begin position="551"/>
        <end position="585"/>
    </location>
</feature>
<evidence type="ECO:0000313" key="12">
    <source>
        <dbReference type="Ensembl" id="ENSGACP00000052116.1"/>
    </source>
</evidence>